<reference evidence="2" key="2">
    <citation type="submission" date="2024-06" db="EMBL/GenBank/DDBJ databases">
        <authorList>
            <person name="Li S."/>
        </authorList>
    </citation>
    <scope>NUCLEOTIDE SEQUENCE</scope>
    <source>
        <strain evidence="2">SR10</strain>
    </source>
</reference>
<dbReference type="AlphaFoldDB" id="A0AAU8MX10"/>
<evidence type="ECO:0000313" key="2">
    <source>
        <dbReference type="EMBL" id="XCO75761.1"/>
    </source>
</evidence>
<reference evidence="1 3" key="1">
    <citation type="submission" date="2024-02" db="EMBL/GenBank/DDBJ databases">
        <title>Lysobacter Genome Sequencing and Mining.</title>
        <authorList>
            <person name="Bierman J."/>
            <person name="Walker M.C."/>
        </authorList>
    </citation>
    <scope>NUCLEOTIDE SEQUENCE [LARGE SCALE GENOMIC DNA]</scope>
    <source>
        <strain evidence="1 3">PB6250</strain>
    </source>
</reference>
<sequence length="717" mass="80297">MMKLDSGRNVGDYFVYGDDANDHTFYIMPQGPTFARMSNGDLALRFVEYGQIREDGGKKFGGFIAFDTDLSVPADEKKKITAELQKELAEKYKGKTPPKVVLAPVLWTDGTVELLLTEGGALVEKIRGAGKPSLYGDNKASFMVELSELGTAIFKETLSTGSASAVQVVYKLNCYMRLPEMKAWGTWNASEFYRFAQDVTVKENCWGDDAYSEMVSSTRWKNDVTKTHFDFVQAPNGTPEENAKLEADIRAAINKQLEAAVQRNLLKEIAEVDPNIKELQEGQDFEKIRRAVSKTQIANVRVEWSEAKAVIVNRNPQGMLPTITSLKDGKNKALKWENYYSKINLDEFLKTVRVNMRVNADFANLPIHSVEVKINYPHGPNKKVQEFTFTSPDDVAKFEAFVHQGIRKFKYSYTVNYKGNAFKHQSPEIETDDTNLVINVDDLGLLSLDIGPGDIDFAQVPRTQVTVRYKGGKQPVEAKFNLTKDTPTFQLRKIIGVPRTQDIEYELLYSLADGRQIKKAGAQQAKELYIDDPFTAQKTVSFRAAGDLENEIASITVEGSYEDTANKYSQKTVITLSKDMTSFDWAFPVVDETLGTVKYAVTTLYADGTSKEEPEQVASRSTVLVGKKLDALEVAVVPDLLNWDELKMVSVALSHGPKRIDLRFKPGDEEKSWKLPIANGEDPEYDAKITYFMADNSRKVVALDDATDLTLFLEVPA</sequence>
<organism evidence="2">
    <name type="scientific">Lysobacter firmicutimachus</name>
    <dbReference type="NCBI Taxonomy" id="1792846"/>
    <lineage>
        <taxon>Bacteria</taxon>
        <taxon>Pseudomonadati</taxon>
        <taxon>Pseudomonadota</taxon>
        <taxon>Gammaproteobacteria</taxon>
        <taxon>Lysobacterales</taxon>
        <taxon>Lysobacteraceae</taxon>
        <taxon>Lysobacter</taxon>
    </lineage>
</organism>
<proteinExistence type="predicted"/>
<dbReference type="EMBL" id="CP159925">
    <property type="protein sequence ID" value="XCO75761.1"/>
    <property type="molecule type" value="Genomic_DNA"/>
</dbReference>
<protein>
    <submittedName>
        <fullName evidence="2">Uncharacterized protein</fullName>
    </submittedName>
</protein>
<dbReference type="Proteomes" id="UP001387215">
    <property type="component" value="Unassembled WGS sequence"/>
</dbReference>
<accession>A0AAU8MX10</accession>
<keyword evidence="3" id="KW-1185">Reference proteome</keyword>
<dbReference type="RefSeq" id="WP_064747286.1">
    <property type="nucleotide sequence ID" value="NZ_CP159925.1"/>
</dbReference>
<name>A0AAU8MX10_9GAMM</name>
<dbReference type="EMBL" id="JBANDL010000002">
    <property type="protein sequence ID" value="MEI2456768.1"/>
    <property type="molecule type" value="Genomic_DNA"/>
</dbReference>
<evidence type="ECO:0000313" key="3">
    <source>
        <dbReference type="Proteomes" id="UP001387215"/>
    </source>
</evidence>
<evidence type="ECO:0000313" key="1">
    <source>
        <dbReference type="EMBL" id="MEI2456768.1"/>
    </source>
</evidence>
<gene>
    <name evidence="2" type="ORF">ABU614_02930</name>
    <name evidence="1" type="ORF">V2J18_19105</name>
</gene>